<feature type="domain" description="F-box" evidence="1">
    <location>
        <begin position="8"/>
        <end position="43"/>
    </location>
</feature>
<dbReference type="InterPro" id="IPR050232">
    <property type="entry name" value="FBL13/AtMIF1-like"/>
</dbReference>
<dbReference type="InterPro" id="IPR032675">
    <property type="entry name" value="LRR_dom_sf"/>
</dbReference>
<keyword evidence="5" id="KW-1185">Reference proteome</keyword>
<gene>
    <name evidence="4" type="ORF">HHK36_005606</name>
</gene>
<dbReference type="EMBL" id="JABCRI010000003">
    <property type="protein sequence ID" value="KAF8409529.1"/>
    <property type="molecule type" value="Genomic_DNA"/>
</dbReference>
<name>A0A834ZKX3_TETSI</name>
<feature type="domain" description="FBD" evidence="2">
    <location>
        <begin position="355"/>
        <end position="389"/>
    </location>
</feature>
<dbReference type="Gene3D" id="3.80.10.10">
    <property type="entry name" value="Ribonuclease Inhibitor"/>
    <property type="match status" value="1"/>
</dbReference>
<dbReference type="Proteomes" id="UP000655225">
    <property type="component" value="Unassembled WGS sequence"/>
</dbReference>
<dbReference type="InterPro" id="IPR036047">
    <property type="entry name" value="F-box-like_dom_sf"/>
</dbReference>
<sequence>MDNGNEMITRLPEALMILIISFLPLVDAMRLCSLSRQWLHLWIYSRRLEFDENRFIDTRYFAQLMHVGRAAKAWRTKNSGRRRFVEYVHTTLPRFVQPDIFKLSICYEVGYDQYIEDWVRLAIAKDVQEINLDFSDGEPLQFFRTTYQTLFEVPDFLHEGKSLQVLSLNFCRLRSLRLKTFTALTSLSLSCAFFTTDLAQNLETNFPLLKNLSLVECTIFKKLEISSPNLRLERLIVRGCMPLVLGIEIFAPRLQYFEYLGHMLNFEIGKLDELVEVVLDFEYQTRYSRCSAEICYLLQGLKNAKVLTLCTYILKVYFFINSCLFSFATAPLLARSSRIYVRLEGLWEPPDFPFSHLKTIKVDGYTGSQYEMDLLKFMLRNARVLETVIVIPRHLLSIRSSDEVSPLTSWTVEDLEHLECASRQVQIIYQPMEWINLWTHSNIIALDESSFVNTLTRRTLLNSGQQGEALYLERVGRRRFVESINRILPLLVVPMFSKFSVRFCYESNYHEKIEEWIKTAVIRNVEELNLDFSEGDSLKPLPEFYKPEYHIGKYLYDNGGFIKFRLQKLVVRDCELLPLGIKLCSPTLRYFEYAGLVRFNMQQLENLEEVVLEFGFYTYPFYQAVEVKDLLCGFNHARVFTICSFVLKVSFSEYYLFEQPLLQMVNLEHLTLKTCLEGYELPGILYLLGSAPNLRTLTIMSGLIRPINEFKKSSFPPMPNGNWEPPILPLGHLKMVKVDGFTANTYEMNLLKYLLKRARILQTVTIIPRQNFPVGSTGGDSSLISQAILDLRSIEKSSELLEIVYGSMS</sequence>
<evidence type="ECO:0000259" key="1">
    <source>
        <dbReference type="Pfam" id="PF00646"/>
    </source>
</evidence>
<comment type="caution">
    <text evidence="4">The sequence shown here is derived from an EMBL/GenBank/DDBJ whole genome shotgun (WGS) entry which is preliminary data.</text>
</comment>
<feature type="domain" description="At1g61320/AtMIF1 LRR" evidence="3">
    <location>
        <begin position="103"/>
        <end position="289"/>
    </location>
</feature>
<dbReference type="Pfam" id="PF08387">
    <property type="entry name" value="FBD"/>
    <property type="match status" value="2"/>
</dbReference>
<accession>A0A834ZKX3</accession>
<evidence type="ECO:0000313" key="5">
    <source>
        <dbReference type="Proteomes" id="UP000655225"/>
    </source>
</evidence>
<dbReference type="OrthoDB" id="1939276at2759"/>
<evidence type="ECO:0008006" key="6">
    <source>
        <dbReference type="Google" id="ProtNLM"/>
    </source>
</evidence>
<reference evidence="4 5" key="1">
    <citation type="submission" date="2020-04" db="EMBL/GenBank/DDBJ databases">
        <title>Plant Genome Project.</title>
        <authorList>
            <person name="Zhang R.-G."/>
        </authorList>
    </citation>
    <scope>NUCLEOTIDE SEQUENCE [LARGE SCALE GENOMIC DNA]</scope>
    <source>
        <strain evidence="4">YNK0</strain>
        <tissue evidence="4">Leaf</tissue>
    </source>
</reference>
<dbReference type="SUPFAM" id="SSF81383">
    <property type="entry name" value="F-box domain"/>
    <property type="match status" value="1"/>
</dbReference>
<protein>
    <recommendedName>
        <fullName evidence="6">F-box domain-containing protein</fullName>
    </recommendedName>
</protein>
<dbReference type="Pfam" id="PF00646">
    <property type="entry name" value="F-box"/>
    <property type="match status" value="1"/>
</dbReference>
<dbReference type="AlphaFoldDB" id="A0A834ZKX3"/>
<evidence type="ECO:0000259" key="2">
    <source>
        <dbReference type="Pfam" id="PF08387"/>
    </source>
</evidence>
<dbReference type="InterPro" id="IPR006566">
    <property type="entry name" value="FBD"/>
</dbReference>
<dbReference type="Pfam" id="PF23622">
    <property type="entry name" value="LRR_At1g61320_AtMIF1"/>
    <property type="match status" value="1"/>
</dbReference>
<organism evidence="4 5">
    <name type="scientific">Tetracentron sinense</name>
    <name type="common">Spur-leaf</name>
    <dbReference type="NCBI Taxonomy" id="13715"/>
    <lineage>
        <taxon>Eukaryota</taxon>
        <taxon>Viridiplantae</taxon>
        <taxon>Streptophyta</taxon>
        <taxon>Embryophyta</taxon>
        <taxon>Tracheophyta</taxon>
        <taxon>Spermatophyta</taxon>
        <taxon>Magnoliopsida</taxon>
        <taxon>Trochodendrales</taxon>
        <taxon>Trochodendraceae</taxon>
        <taxon>Tetracentron</taxon>
    </lineage>
</organism>
<dbReference type="PANTHER" id="PTHR31900:SF30">
    <property type="entry name" value="SUPERFAMILY PROTEIN, PUTATIVE-RELATED"/>
    <property type="match status" value="1"/>
</dbReference>
<dbReference type="PANTHER" id="PTHR31900">
    <property type="entry name" value="F-BOX/RNI SUPERFAMILY PROTEIN-RELATED"/>
    <property type="match status" value="1"/>
</dbReference>
<proteinExistence type="predicted"/>
<evidence type="ECO:0000313" key="4">
    <source>
        <dbReference type="EMBL" id="KAF8409529.1"/>
    </source>
</evidence>
<dbReference type="InterPro" id="IPR055357">
    <property type="entry name" value="LRR_At1g61320_AtMIF1"/>
</dbReference>
<evidence type="ECO:0000259" key="3">
    <source>
        <dbReference type="Pfam" id="PF23622"/>
    </source>
</evidence>
<feature type="domain" description="FBD" evidence="2">
    <location>
        <begin position="730"/>
        <end position="766"/>
    </location>
</feature>
<dbReference type="InterPro" id="IPR001810">
    <property type="entry name" value="F-box_dom"/>
</dbReference>
<dbReference type="SUPFAM" id="SSF52047">
    <property type="entry name" value="RNI-like"/>
    <property type="match status" value="1"/>
</dbReference>